<organism evidence="1 2">
    <name type="scientific">Rhizorhabdus wittichii</name>
    <dbReference type="NCBI Taxonomy" id="160791"/>
    <lineage>
        <taxon>Bacteria</taxon>
        <taxon>Pseudomonadati</taxon>
        <taxon>Pseudomonadota</taxon>
        <taxon>Alphaproteobacteria</taxon>
        <taxon>Sphingomonadales</taxon>
        <taxon>Sphingomonadaceae</taxon>
        <taxon>Rhizorhabdus</taxon>
    </lineage>
</organism>
<reference evidence="1" key="2">
    <citation type="submission" date="2021-04" db="EMBL/GenBank/DDBJ databases">
        <title>Isolation and genomic analysis of the ibuprofen-degrading bacterium Sphingomonas strain MPO218.</title>
        <authorList>
            <person name="Aulestia M."/>
            <person name="Flores A."/>
            <person name="Mangas E.L."/>
            <person name="Perez-Pulido A.J."/>
            <person name="Santero E."/>
            <person name="Camacho E.M."/>
        </authorList>
    </citation>
    <scope>NUCLEOTIDE SEQUENCE</scope>
    <source>
        <strain evidence="1">MPO218</strain>
    </source>
</reference>
<evidence type="ECO:0000313" key="1">
    <source>
        <dbReference type="EMBL" id="QTH22396.1"/>
    </source>
</evidence>
<dbReference type="RefSeq" id="WP_158305137.1">
    <property type="nucleotide sequence ID" value="NZ_CP059319.1"/>
</dbReference>
<dbReference type="Proteomes" id="UP000664914">
    <property type="component" value="Chromosome"/>
</dbReference>
<dbReference type="AlphaFoldDB" id="A0A975HEE1"/>
<dbReference type="EMBL" id="CP059319">
    <property type="protein sequence ID" value="QTH22396.1"/>
    <property type="molecule type" value="Genomic_DNA"/>
</dbReference>
<protein>
    <submittedName>
        <fullName evidence="1">Uncharacterized protein</fullName>
    </submittedName>
</protein>
<name>A0A975HEE1_9SPHN</name>
<accession>A0A975HEE1</accession>
<evidence type="ECO:0000313" key="2">
    <source>
        <dbReference type="Proteomes" id="UP000664914"/>
    </source>
</evidence>
<gene>
    <name evidence="1" type="ORF">HRJ34_02375</name>
</gene>
<sequence length="57" mass="6736">MMAQIRTKQATPRPMGLRERIGGAIRWWAEHQAWPATEDIRVEWRRPVRNGPTQRKG</sequence>
<reference evidence="1" key="1">
    <citation type="submission" date="2020-07" db="EMBL/GenBank/DDBJ databases">
        <authorList>
            <person name="Camacho E."/>
        </authorList>
    </citation>
    <scope>NUCLEOTIDE SEQUENCE</scope>
    <source>
        <strain evidence="1">MPO218</strain>
    </source>
</reference>
<proteinExistence type="predicted"/>